<dbReference type="Proteomes" id="UP001152797">
    <property type="component" value="Unassembled WGS sequence"/>
</dbReference>
<dbReference type="GO" id="GO:0051087">
    <property type="term" value="F:protein-folding chaperone binding"/>
    <property type="evidence" value="ECO:0007669"/>
    <property type="project" value="InterPro"/>
</dbReference>
<dbReference type="EMBL" id="CAMXCT020003965">
    <property type="protein sequence ID" value="CAL1160452.1"/>
    <property type="molecule type" value="Genomic_DNA"/>
</dbReference>
<dbReference type="AlphaFoldDB" id="A0A9P1GDT9"/>
<dbReference type="EMBL" id="CAMXCT010003965">
    <property type="protein sequence ID" value="CAI4007077.1"/>
    <property type="molecule type" value="Genomic_DNA"/>
</dbReference>
<evidence type="ECO:0000313" key="3">
    <source>
        <dbReference type="EMBL" id="CAI4007077.1"/>
    </source>
</evidence>
<dbReference type="OrthoDB" id="567237at2759"/>
<dbReference type="GO" id="GO:0001671">
    <property type="term" value="F:ATPase activator activity"/>
    <property type="evidence" value="ECO:0007669"/>
    <property type="project" value="InterPro"/>
</dbReference>
<organism evidence="3">
    <name type="scientific">Cladocopium goreaui</name>
    <dbReference type="NCBI Taxonomy" id="2562237"/>
    <lineage>
        <taxon>Eukaryota</taxon>
        <taxon>Sar</taxon>
        <taxon>Alveolata</taxon>
        <taxon>Dinophyceae</taxon>
        <taxon>Suessiales</taxon>
        <taxon>Symbiodiniaceae</taxon>
        <taxon>Cladocopium</taxon>
    </lineage>
</organism>
<comment type="similarity">
    <text evidence="1">Belongs to the AHA1 family.</text>
</comment>
<gene>
    <name evidence="3" type="ORF">C1SCF055_LOCUS32658</name>
</gene>
<name>A0A9P1GDT9_9DINO</name>
<dbReference type="SMART" id="SM01000">
    <property type="entry name" value="Aha1_N"/>
    <property type="match status" value="1"/>
</dbReference>
<dbReference type="PANTHER" id="PTHR13009">
    <property type="entry name" value="HEAT SHOCK PROTEIN 90 HSP90 CO-CHAPERONE AHA-1"/>
    <property type="match status" value="1"/>
</dbReference>
<reference evidence="4 5" key="2">
    <citation type="submission" date="2024-05" db="EMBL/GenBank/DDBJ databases">
        <authorList>
            <person name="Chen Y."/>
            <person name="Shah S."/>
            <person name="Dougan E. K."/>
            <person name="Thang M."/>
            <person name="Chan C."/>
        </authorList>
    </citation>
    <scope>NUCLEOTIDE SEQUENCE [LARGE SCALE GENOMIC DNA]</scope>
</reference>
<sequence>MTDFSIKWLSRELQGLSLKILSGLAELEFRDVQVTGDASVTVRKGKPIILYLLRVESRWEAAGTAQGLGEAKGSLILPELSSEDGPNSSVIQIETTSDTSRHRLGSAVRKEGIPAVRALLRQFEEALRSTLQKATVEL</sequence>
<dbReference type="InterPro" id="IPR036338">
    <property type="entry name" value="Aha1"/>
</dbReference>
<dbReference type="Gene3D" id="3.15.10.20">
    <property type="entry name" value="Activator of Hsp90 ATPase Aha1, N-terminal domain"/>
    <property type="match status" value="1"/>
</dbReference>
<dbReference type="SUPFAM" id="SSF103111">
    <property type="entry name" value="Activator of Hsp90 ATPase, Aha1"/>
    <property type="match status" value="1"/>
</dbReference>
<accession>A0A9P1GDT9</accession>
<evidence type="ECO:0000256" key="1">
    <source>
        <dbReference type="ARBA" id="ARBA00006817"/>
    </source>
</evidence>
<evidence type="ECO:0000313" key="5">
    <source>
        <dbReference type="Proteomes" id="UP001152797"/>
    </source>
</evidence>
<protein>
    <submittedName>
        <fullName evidence="4">Activator of Hsp90 ATPase AHSA1-like N-terminal domain-containing protein</fullName>
    </submittedName>
</protein>
<dbReference type="GO" id="GO:0006457">
    <property type="term" value="P:protein folding"/>
    <property type="evidence" value="ECO:0007669"/>
    <property type="project" value="TreeGrafter"/>
</dbReference>
<dbReference type="PANTHER" id="PTHR13009:SF22">
    <property type="entry name" value="LD43819P"/>
    <property type="match status" value="1"/>
</dbReference>
<dbReference type="EMBL" id="CAMXCT030003965">
    <property type="protein sequence ID" value="CAL4794389.1"/>
    <property type="molecule type" value="Genomic_DNA"/>
</dbReference>
<keyword evidence="5" id="KW-1185">Reference proteome</keyword>
<feature type="domain" description="Activator of Hsp90 ATPase AHSA1-like N-terminal" evidence="2">
    <location>
        <begin position="1"/>
        <end position="130"/>
    </location>
</feature>
<dbReference type="GO" id="GO:0005829">
    <property type="term" value="C:cytosol"/>
    <property type="evidence" value="ECO:0007669"/>
    <property type="project" value="TreeGrafter"/>
</dbReference>
<reference evidence="3" key="1">
    <citation type="submission" date="2022-10" db="EMBL/GenBank/DDBJ databases">
        <authorList>
            <person name="Chen Y."/>
            <person name="Dougan E. K."/>
            <person name="Chan C."/>
            <person name="Rhodes N."/>
            <person name="Thang M."/>
        </authorList>
    </citation>
    <scope>NUCLEOTIDE SEQUENCE</scope>
</reference>
<dbReference type="Pfam" id="PF09229">
    <property type="entry name" value="Aha1_N"/>
    <property type="match status" value="1"/>
</dbReference>
<evidence type="ECO:0000313" key="4">
    <source>
        <dbReference type="EMBL" id="CAL4794389.1"/>
    </source>
</evidence>
<dbReference type="InterPro" id="IPR015310">
    <property type="entry name" value="AHSA1-like_N"/>
</dbReference>
<evidence type="ECO:0000259" key="2">
    <source>
        <dbReference type="SMART" id="SM01000"/>
    </source>
</evidence>
<comment type="caution">
    <text evidence="3">The sequence shown here is derived from an EMBL/GenBank/DDBJ whole genome shotgun (WGS) entry which is preliminary data.</text>
</comment>
<proteinExistence type="inferred from homology"/>